<reference evidence="6" key="1">
    <citation type="submission" date="2018-06" db="EMBL/GenBank/DDBJ databases">
        <authorList>
            <person name="Zhirakovskaya E."/>
        </authorList>
    </citation>
    <scope>NUCLEOTIDE SEQUENCE</scope>
</reference>
<keyword evidence="2" id="KW-0378">Hydrolase</keyword>
<dbReference type="GO" id="GO:0016485">
    <property type="term" value="P:protein processing"/>
    <property type="evidence" value="ECO:0007669"/>
    <property type="project" value="TreeGrafter"/>
</dbReference>
<evidence type="ECO:0000313" key="6">
    <source>
        <dbReference type="EMBL" id="VAW46385.1"/>
    </source>
</evidence>
<feature type="domain" description="P/Homo B" evidence="5">
    <location>
        <begin position="178"/>
        <end position="330"/>
    </location>
</feature>
<feature type="transmembrane region" description="Helical" evidence="4">
    <location>
        <begin position="464"/>
        <end position="482"/>
    </location>
</feature>
<dbReference type="GO" id="GO:0004252">
    <property type="term" value="F:serine-type endopeptidase activity"/>
    <property type="evidence" value="ECO:0007669"/>
    <property type="project" value="InterPro"/>
</dbReference>
<dbReference type="AlphaFoldDB" id="A0A3B0VRX1"/>
<dbReference type="PANTHER" id="PTHR42884:SF14">
    <property type="entry name" value="NEUROENDOCRINE CONVERTASE 1"/>
    <property type="match status" value="1"/>
</dbReference>
<sequence>MKQVSIILILIFVSANAHSISPVAPIDVVENQYLMDVALPITQGTQSNQLLVSGANLRVWDIDLRVALNHPANGELSIRLTSPLGVVSVISTNNGGMFEDVFSNVLFDDQATEYATQYNYVDGVGVATLVPEGAMGAFVLSDPNGLWTLEIEDDTPANDGLLLSWELIINSYNNGQINIFDGSNDTDTPIPNNTQVESEIIMVGILGQQVQMVNVTVVIANQSANELSIELESPAGTRIPLTLNNGGNASGTFEGVFFADPLEIPISDHPFIDGIPVGNVQPEGALSAFMGESMFDTWTLIITDANDPNAQSSRLVIWGLQIVTLGSLPPADVSIEKGVVPIGAPDFTLGGQALYTVAVTNNGPNQAINVNVSDILPAELAYVSDNCGGIFNNPLWEWNIGDLNNGEFVSCDIVVDILATGIIENIAIVSTESEDPDLSNNEDDAVFEVMSVNIPVSIPTSSTISILALLALMLLFGLTSLFKFKEE</sequence>
<evidence type="ECO:0000256" key="4">
    <source>
        <dbReference type="SAM" id="Phobius"/>
    </source>
</evidence>
<keyword evidence="4" id="KW-0472">Membrane</keyword>
<keyword evidence="1" id="KW-0645">Protease</keyword>
<dbReference type="InterPro" id="IPR013783">
    <property type="entry name" value="Ig-like_fold"/>
</dbReference>
<proteinExistence type="predicted"/>
<gene>
    <name evidence="6" type="ORF">MNBD_GAMMA03-1686</name>
</gene>
<dbReference type="SUPFAM" id="SSF49785">
    <property type="entry name" value="Galactose-binding domain-like"/>
    <property type="match status" value="2"/>
</dbReference>
<dbReference type="Gene3D" id="2.60.40.10">
    <property type="entry name" value="Immunoglobulins"/>
    <property type="match status" value="1"/>
</dbReference>
<feature type="domain" description="P/Homo B" evidence="5">
    <location>
        <begin position="13"/>
        <end position="177"/>
    </location>
</feature>
<dbReference type="Pfam" id="PF01345">
    <property type="entry name" value="DUF11"/>
    <property type="match status" value="1"/>
</dbReference>
<keyword evidence="4" id="KW-1133">Transmembrane helix</keyword>
<dbReference type="Pfam" id="PF01483">
    <property type="entry name" value="P_proprotein"/>
    <property type="match status" value="2"/>
</dbReference>
<evidence type="ECO:0000259" key="5">
    <source>
        <dbReference type="PROSITE" id="PS51829"/>
    </source>
</evidence>
<dbReference type="GO" id="GO:0016020">
    <property type="term" value="C:membrane"/>
    <property type="evidence" value="ECO:0007669"/>
    <property type="project" value="TreeGrafter"/>
</dbReference>
<dbReference type="Gene3D" id="2.60.120.260">
    <property type="entry name" value="Galactose-binding domain-like"/>
    <property type="match status" value="2"/>
</dbReference>
<keyword evidence="4" id="KW-0812">Transmembrane</keyword>
<name>A0A3B0VRX1_9ZZZZ</name>
<evidence type="ECO:0000256" key="2">
    <source>
        <dbReference type="ARBA" id="ARBA00022801"/>
    </source>
</evidence>
<protein>
    <recommendedName>
        <fullName evidence="5">P/Homo B domain-containing protein</fullName>
    </recommendedName>
</protein>
<dbReference type="InterPro" id="IPR001434">
    <property type="entry name" value="OmcB-like_DUF11"/>
</dbReference>
<keyword evidence="3" id="KW-0720">Serine protease</keyword>
<evidence type="ECO:0000256" key="1">
    <source>
        <dbReference type="ARBA" id="ARBA00022670"/>
    </source>
</evidence>
<dbReference type="NCBIfam" id="TIGR01451">
    <property type="entry name" value="B_ant_repeat"/>
    <property type="match status" value="1"/>
</dbReference>
<dbReference type="PROSITE" id="PS51829">
    <property type="entry name" value="P_HOMO_B"/>
    <property type="match status" value="2"/>
</dbReference>
<dbReference type="InterPro" id="IPR047589">
    <property type="entry name" value="DUF11_rpt"/>
</dbReference>
<dbReference type="EMBL" id="UOFC01000098">
    <property type="protein sequence ID" value="VAW46385.1"/>
    <property type="molecule type" value="Genomic_DNA"/>
</dbReference>
<organism evidence="6">
    <name type="scientific">hydrothermal vent metagenome</name>
    <dbReference type="NCBI Taxonomy" id="652676"/>
    <lineage>
        <taxon>unclassified sequences</taxon>
        <taxon>metagenomes</taxon>
        <taxon>ecological metagenomes</taxon>
    </lineage>
</organism>
<accession>A0A3B0VRX1</accession>
<evidence type="ECO:0000256" key="3">
    <source>
        <dbReference type="ARBA" id="ARBA00022825"/>
    </source>
</evidence>
<dbReference type="InterPro" id="IPR002884">
    <property type="entry name" value="P_dom"/>
</dbReference>
<dbReference type="InterPro" id="IPR008979">
    <property type="entry name" value="Galactose-bd-like_sf"/>
</dbReference>
<dbReference type="PANTHER" id="PTHR42884">
    <property type="entry name" value="PROPROTEIN CONVERTASE SUBTILISIN/KEXIN-RELATED"/>
    <property type="match status" value="1"/>
</dbReference>